<dbReference type="SMART" id="SM01142">
    <property type="entry name" value="DSHCT"/>
    <property type="match status" value="1"/>
</dbReference>
<feature type="region of interest" description="Disordered" evidence="5">
    <location>
        <begin position="1"/>
        <end position="32"/>
    </location>
</feature>
<dbReference type="GO" id="GO:0055087">
    <property type="term" value="C:Ski complex"/>
    <property type="evidence" value="ECO:0007669"/>
    <property type="project" value="TreeGrafter"/>
</dbReference>
<evidence type="ECO:0000256" key="1">
    <source>
        <dbReference type="ARBA" id="ARBA00022741"/>
    </source>
</evidence>
<dbReference type="GO" id="GO:0005524">
    <property type="term" value="F:ATP binding"/>
    <property type="evidence" value="ECO:0007669"/>
    <property type="project" value="UniProtKB-KW"/>
</dbReference>
<evidence type="ECO:0000256" key="5">
    <source>
        <dbReference type="SAM" id="MobiDB-lite"/>
    </source>
</evidence>
<sequence length="1045" mass="119939">MSDSLSPEQKEKLQKMKRTKKTKQVEEPENTEIDTLTEKLLSAKGEYRYAFEEKNDMKEFDTLVPDMKRKYSFELDTFQKKAIYHMELGQHVFVIAHTSAGKTATAEYAIALAQSKGMKAIYTSPIKALSNQKYYDFRKIFGKVGIITGDVVIQQPDDLVTIMTTEILRSKLYQDAKFIDDVDWVIFDEVHYVNDEERGVVWEEVIMNLPPHVKMLMLSATVENAINFAEWIGRTKQQKVCLVKTLHRPVPLQHYVFCGKSKENKEDALYMFKKGEISFLNENYLEAYKRIVPKFMKGKKMFDAVHDVKHLQQFIEFLDKDGKLPCVFFIFSRKLVMDYAKRLAKSTQFDINAYKVQTLFQEMTEGLVESEKNLPQIKEVKALLLRGVGVHHAGLLPFLKEIVEVLFSQGILKVLFATETFAMGVNMPAKTVVFPSVEKFDGEKKRFLNPGEYTQMSGRAGRRGIDPIGNVILFPNKVLPSSTQMQNISCGAPAKMKSQFYVTYWMLLNWLTSGSDDVSEKMIKSFSKIDLFEMANRALIAQEAQKVLEKDEEQAKCSNPNCDHEALILIKKEINEIRRKITEEVFIAKAQGGAHFYKTGRVVKFSREGQSFYGIILDKVGEGFTVYYFDKTEGRVTPINLRDIKTVYNKVLYVKGTENYTETTIELGDKKIKTALYDRLNSIITRKYQEPLFQPYQSEKKRPMNVKELFSEYTKNVEIMIKMPAFTCSVFKKFNKESGRRNKLQKLANDILLNYESNKMVMDKDLENRLDVLKHFEFIDKETNILTLKGKVAKEMVSSDGMILTNMLFDGLLNKMEVYQLAALFSVFVFEPSNESMEELIGNFKPETNELIDLLEKYAMEIVDYENTKNIEYTIEKYVKMNYGLMEGVALWTLKKPFNEVIDASATTEGLIVRCILRIEQVVEEVTRAAAIIGNEEMTKKCATLTELLKRDIVNVKSLYLRDTAIVEGKAHAQGFKPILVDTNEALDILDKIEDNGRIVVGDGEEEKISVDGGISDVPFETENNDEEEEMPKPSSAQPQVEIDF</sequence>
<evidence type="ECO:0000313" key="8">
    <source>
        <dbReference type="EMBL" id="ELP90027.1"/>
    </source>
</evidence>
<dbReference type="OrthoDB" id="64767at2759"/>
<gene>
    <name evidence="8" type="ORF">EIN_403610</name>
</gene>
<feature type="domain" description="Helicase C-terminal" evidence="7">
    <location>
        <begin position="310"/>
        <end position="552"/>
    </location>
</feature>
<evidence type="ECO:0000256" key="4">
    <source>
        <dbReference type="ARBA" id="ARBA00022840"/>
    </source>
</evidence>
<dbReference type="OMA" id="DHVNIIM"/>
<dbReference type="VEuPathDB" id="AmoebaDB:EIN_403610"/>
<dbReference type="PANTHER" id="PTHR12131">
    <property type="entry name" value="ATP-DEPENDENT RNA AND DNA HELICASE"/>
    <property type="match status" value="1"/>
</dbReference>
<dbReference type="Pfam" id="PF08148">
    <property type="entry name" value="DSHCT"/>
    <property type="match status" value="1"/>
</dbReference>
<keyword evidence="4" id="KW-0067">ATP-binding</keyword>
<dbReference type="SMART" id="SM00490">
    <property type="entry name" value="HELICc"/>
    <property type="match status" value="1"/>
</dbReference>
<feature type="domain" description="Helicase ATP-binding" evidence="6">
    <location>
        <begin position="83"/>
        <end position="240"/>
    </location>
</feature>
<name>A0A0A1U6K3_ENTIV</name>
<dbReference type="Proteomes" id="UP000014680">
    <property type="component" value="Unassembled WGS sequence"/>
</dbReference>
<dbReference type="SUPFAM" id="SSF52540">
    <property type="entry name" value="P-loop containing nucleoside triphosphate hydrolases"/>
    <property type="match status" value="1"/>
</dbReference>
<dbReference type="InterPro" id="IPR027417">
    <property type="entry name" value="P-loop_NTPase"/>
</dbReference>
<evidence type="ECO:0000313" key="9">
    <source>
        <dbReference type="Proteomes" id="UP000014680"/>
    </source>
</evidence>
<dbReference type="RefSeq" id="XP_004256798.1">
    <property type="nucleotide sequence ID" value="XM_004256750.1"/>
</dbReference>
<dbReference type="Gene3D" id="3.40.50.300">
    <property type="entry name" value="P-loop containing nucleotide triphosphate hydrolases"/>
    <property type="match status" value="2"/>
</dbReference>
<accession>A0A0A1U6K3</accession>
<dbReference type="GO" id="GO:0070478">
    <property type="term" value="P:nuclear-transcribed mRNA catabolic process, 3'-5' exonucleolytic nonsense-mediated decay"/>
    <property type="evidence" value="ECO:0007669"/>
    <property type="project" value="TreeGrafter"/>
</dbReference>
<keyword evidence="3 8" id="KW-0347">Helicase</keyword>
<dbReference type="InterPro" id="IPR012961">
    <property type="entry name" value="Ski2/MTR4_C"/>
</dbReference>
<keyword evidence="1" id="KW-0547">Nucleotide-binding</keyword>
<dbReference type="Gene3D" id="1.10.3380.30">
    <property type="match status" value="1"/>
</dbReference>
<dbReference type="GeneID" id="14889075"/>
<dbReference type="Pfam" id="PF00270">
    <property type="entry name" value="DEAD"/>
    <property type="match status" value="1"/>
</dbReference>
<dbReference type="CDD" id="cd18795">
    <property type="entry name" value="SF2_C_Ski2"/>
    <property type="match status" value="1"/>
</dbReference>
<dbReference type="InterPro" id="IPR011545">
    <property type="entry name" value="DEAD/DEAH_box_helicase_dom"/>
</dbReference>
<dbReference type="FunFam" id="3.40.50.300:FF:000190">
    <property type="entry name" value="ATP-dependent RNA helicase"/>
    <property type="match status" value="1"/>
</dbReference>
<dbReference type="AlphaFoldDB" id="A0A0A1U6K3"/>
<proteinExistence type="predicted"/>
<dbReference type="SMART" id="SM00487">
    <property type="entry name" value="DEXDc"/>
    <property type="match status" value="1"/>
</dbReference>
<keyword evidence="9" id="KW-1185">Reference proteome</keyword>
<evidence type="ECO:0000256" key="3">
    <source>
        <dbReference type="ARBA" id="ARBA00022806"/>
    </source>
</evidence>
<dbReference type="InterPro" id="IPR014001">
    <property type="entry name" value="Helicase_ATP-bd"/>
</dbReference>
<evidence type="ECO:0000259" key="7">
    <source>
        <dbReference type="PROSITE" id="PS51194"/>
    </source>
</evidence>
<dbReference type="PROSITE" id="PS51194">
    <property type="entry name" value="HELICASE_CTER"/>
    <property type="match status" value="1"/>
</dbReference>
<dbReference type="GO" id="GO:0004386">
    <property type="term" value="F:helicase activity"/>
    <property type="evidence" value="ECO:0007669"/>
    <property type="project" value="UniProtKB-KW"/>
</dbReference>
<protein>
    <submittedName>
        <fullName evidence="8">Helicase, putative</fullName>
    </submittedName>
</protein>
<dbReference type="Pfam" id="PF00271">
    <property type="entry name" value="Helicase_C"/>
    <property type="match status" value="1"/>
</dbReference>
<dbReference type="GO" id="GO:0003676">
    <property type="term" value="F:nucleic acid binding"/>
    <property type="evidence" value="ECO:0007669"/>
    <property type="project" value="InterPro"/>
</dbReference>
<dbReference type="InterPro" id="IPR001650">
    <property type="entry name" value="Helicase_C-like"/>
</dbReference>
<dbReference type="FunFam" id="3.40.50.300:FF:001545">
    <property type="entry name" value="DEAD/DEAH box helicase, putative"/>
    <property type="match status" value="1"/>
</dbReference>
<dbReference type="InterPro" id="IPR050699">
    <property type="entry name" value="RNA-DNA_Helicase"/>
</dbReference>
<dbReference type="PANTHER" id="PTHR12131:SF1">
    <property type="entry name" value="ATP-DEPENDENT RNA HELICASE SUPV3L1, MITOCHONDRIAL-RELATED"/>
    <property type="match status" value="1"/>
</dbReference>
<dbReference type="GO" id="GO:0016787">
    <property type="term" value="F:hydrolase activity"/>
    <property type="evidence" value="ECO:0007669"/>
    <property type="project" value="UniProtKB-KW"/>
</dbReference>
<reference evidence="8 9" key="1">
    <citation type="submission" date="2012-10" db="EMBL/GenBank/DDBJ databases">
        <authorList>
            <person name="Zafar N."/>
            <person name="Inman J."/>
            <person name="Hall N."/>
            <person name="Lorenzi H."/>
            <person name="Caler E."/>
        </authorList>
    </citation>
    <scope>NUCLEOTIDE SEQUENCE [LARGE SCALE GENOMIC DNA]</scope>
    <source>
        <strain evidence="8 9">IP1</strain>
    </source>
</reference>
<dbReference type="EMBL" id="KB206537">
    <property type="protein sequence ID" value="ELP90027.1"/>
    <property type="molecule type" value="Genomic_DNA"/>
</dbReference>
<feature type="region of interest" description="Disordered" evidence="5">
    <location>
        <begin position="1010"/>
        <end position="1045"/>
    </location>
</feature>
<organism evidence="8 9">
    <name type="scientific">Entamoeba invadens IP1</name>
    <dbReference type="NCBI Taxonomy" id="370355"/>
    <lineage>
        <taxon>Eukaryota</taxon>
        <taxon>Amoebozoa</taxon>
        <taxon>Evosea</taxon>
        <taxon>Archamoebae</taxon>
        <taxon>Mastigamoebida</taxon>
        <taxon>Entamoebidae</taxon>
        <taxon>Entamoeba</taxon>
    </lineage>
</organism>
<keyword evidence="2" id="KW-0378">Hydrolase</keyword>
<evidence type="ECO:0000259" key="6">
    <source>
        <dbReference type="PROSITE" id="PS51192"/>
    </source>
</evidence>
<dbReference type="PROSITE" id="PS51192">
    <property type="entry name" value="HELICASE_ATP_BIND_1"/>
    <property type="match status" value="1"/>
</dbReference>
<dbReference type="KEGG" id="eiv:EIN_403610"/>
<evidence type="ECO:0000256" key="2">
    <source>
        <dbReference type="ARBA" id="ARBA00022801"/>
    </source>
</evidence>